<dbReference type="NCBIfam" id="NF033573">
    <property type="entry name" value="transpos_IS200"/>
    <property type="match status" value="1"/>
</dbReference>
<dbReference type="InterPro" id="IPR036515">
    <property type="entry name" value="Transposase_17_sf"/>
</dbReference>
<dbReference type="SMART" id="SM01321">
    <property type="entry name" value="Y1_Tnp"/>
    <property type="match status" value="1"/>
</dbReference>
<dbReference type="InterPro" id="IPR002686">
    <property type="entry name" value="Transposase_17"/>
</dbReference>
<evidence type="ECO:0000313" key="3">
    <source>
        <dbReference type="Proteomes" id="UP001165366"/>
    </source>
</evidence>
<dbReference type="Pfam" id="PF01797">
    <property type="entry name" value="Y1_Tnp"/>
    <property type="match status" value="1"/>
</dbReference>
<dbReference type="SUPFAM" id="SSF143422">
    <property type="entry name" value="Transposase IS200-like"/>
    <property type="match status" value="1"/>
</dbReference>
<gene>
    <name evidence="2" type="primary">tnpA</name>
    <name evidence="2" type="ORF">L6773_17260</name>
</gene>
<dbReference type="PANTHER" id="PTHR33360">
    <property type="entry name" value="TRANSPOSASE FOR INSERTION SEQUENCE ELEMENT IS200"/>
    <property type="match status" value="1"/>
</dbReference>
<dbReference type="PANTHER" id="PTHR33360:SF2">
    <property type="entry name" value="TRANSPOSASE FOR INSERTION SEQUENCE ELEMENT IS200"/>
    <property type="match status" value="1"/>
</dbReference>
<protein>
    <submittedName>
        <fullName evidence="2">IS200/IS605 family transposase</fullName>
    </submittedName>
</protein>
<reference evidence="2" key="2">
    <citation type="submission" date="2024-05" db="EMBL/GenBank/DDBJ databases">
        <title>Rhodohalobacter halophilus gen. nov., sp. nov., a moderately halophilic member of the family Balneolaceae.</title>
        <authorList>
            <person name="Xia J."/>
        </authorList>
    </citation>
    <scope>NUCLEOTIDE SEQUENCE</scope>
    <source>
        <strain evidence="2">WB101</strain>
    </source>
</reference>
<dbReference type="Proteomes" id="UP001165366">
    <property type="component" value="Unassembled WGS sequence"/>
</dbReference>
<reference evidence="2" key="1">
    <citation type="submission" date="2022-01" db="EMBL/GenBank/DDBJ databases">
        <authorList>
            <person name="Wang Y."/>
        </authorList>
    </citation>
    <scope>NUCLEOTIDE SEQUENCE</scope>
    <source>
        <strain evidence="2">WB101</strain>
    </source>
</reference>
<accession>A0ABS9KHJ4</accession>
<name>A0ABS9KHJ4_9BACT</name>
<proteinExistence type="predicted"/>
<evidence type="ECO:0000259" key="1">
    <source>
        <dbReference type="SMART" id="SM01321"/>
    </source>
</evidence>
<organism evidence="2 3">
    <name type="scientific">Rhodohalobacter sulfatireducens</name>
    <dbReference type="NCBI Taxonomy" id="2911366"/>
    <lineage>
        <taxon>Bacteria</taxon>
        <taxon>Pseudomonadati</taxon>
        <taxon>Balneolota</taxon>
        <taxon>Balneolia</taxon>
        <taxon>Balneolales</taxon>
        <taxon>Balneolaceae</taxon>
        <taxon>Rhodohalobacter</taxon>
    </lineage>
</organism>
<dbReference type="Gene3D" id="3.30.70.1290">
    <property type="entry name" value="Transposase IS200-like"/>
    <property type="match status" value="1"/>
</dbReference>
<keyword evidence="3" id="KW-1185">Reference proteome</keyword>
<comment type="caution">
    <text evidence="2">The sequence shown here is derived from an EMBL/GenBank/DDBJ whole genome shotgun (WGS) entry which is preliminary data.</text>
</comment>
<sequence length="141" mass="16866">MYHIVFGTKLRTPSLVKKNRTVLFKYFWGVLKNKKCHLYRINGVEDHVHILTHIHPSVALSDLIKDLKLASSAFIKEKKLFPAFRGWQKGYAAFSHHYNDKDRLVNYIKDQENHHKYVTWSEELEALLKEHKIEFDERYLL</sequence>
<feature type="domain" description="Transposase IS200-like" evidence="1">
    <location>
        <begin position="1"/>
        <end position="111"/>
    </location>
</feature>
<evidence type="ECO:0000313" key="2">
    <source>
        <dbReference type="EMBL" id="MCG2590329.1"/>
    </source>
</evidence>
<dbReference type="EMBL" id="JAKLWS010000030">
    <property type="protein sequence ID" value="MCG2590329.1"/>
    <property type="molecule type" value="Genomic_DNA"/>
</dbReference>